<feature type="active site" evidence="5 6">
    <location>
        <position position="183"/>
    </location>
</feature>
<dbReference type="InterPro" id="IPR035909">
    <property type="entry name" value="CheB_C"/>
</dbReference>
<evidence type="ECO:0000313" key="12">
    <source>
        <dbReference type="Proteomes" id="UP000237968"/>
    </source>
</evidence>
<dbReference type="InterPro" id="IPR001789">
    <property type="entry name" value="Sig_transdc_resp-reg_receiver"/>
</dbReference>
<evidence type="ECO:0000256" key="2">
    <source>
        <dbReference type="ARBA" id="ARBA00022500"/>
    </source>
</evidence>
<feature type="domain" description="CheB-type methylesterase" evidence="10">
    <location>
        <begin position="168"/>
        <end position="369"/>
    </location>
</feature>
<dbReference type="GO" id="GO:0006935">
    <property type="term" value="P:chemotaxis"/>
    <property type="evidence" value="ECO:0007669"/>
    <property type="project" value="UniProtKB-UniRule"/>
</dbReference>
<comment type="function">
    <text evidence="5">Involved in chemotaxis. Part of a chemotaxis signal transduction system that modulates chemotaxis in response to various stimuli. Catalyzes the demethylation of specific methylglutamate residues introduced into the chemoreceptors (methyl-accepting chemotaxis proteins or MCP) by CheR. Also mediates the irreversible deamidation of specific glutamine residues to glutamic acid.</text>
</comment>
<dbReference type="EMBL" id="PVNK01000041">
    <property type="protein sequence ID" value="PRQ04399.1"/>
    <property type="molecule type" value="Genomic_DNA"/>
</dbReference>
<dbReference type="CDD" id="cd16432">
    <property type="entry name" value="CheB_Rec"/>
    <property type="match status" value="1"/>
</dbReference>
<dbReference type="Pfam" id="PF01339">
    <property type="entry name" value="CheB_methylest"/>
    <property type="match status" value="1"/>
</dbReference>
<comment type="catalytic activity">
    <reaction evidence="5">
        <text>L-glutaminyl-[protein] + H2O = L-glutamyl-[protein] + NH4(+)</text>
        <dbReference type="Rhea" id="RHEA:16441"/>
        <dbReference type="Rhea" id="RHEA-COMP:10207"/>
        <dbReference type="Rhea" id="RHEA-COMP:10208"/>
        <dbReference type="ChEBI" id="CHEBI:15377"/>
        <dbReference type="ChEBI" id="CHEBI:28938"/>
        <dbReference type="ChEBI" id="CHEBI:29973"/>
        <dbReference type="ChEBI" id="CHEBI:30011"/>
        <dbReference type="EC" id="3.5.1.44"/>
    </reaction>
</comment>
<dbReference type="SUPFAM" id="SSF52738">
    <property type="entry name" value="Methylesterase CheB, C-terminal domain"/>
    <property type="match status" value="1"/>
</dbReference>
<dbReference type="InterPro" id="IPR011006">
    <property type="entry name" value="CheY-like_superfamily"/>
</dbReference>
<dbReference type="SMART" id="SM00448">
    <property type="entry name" value="REC"/>
    <property type="match status" value="1"/>
</dbReference>
<keyword evidence="5 7" id="KW-0597">Phosphoprotein</keyword>
<dbReference type="PROSITE" id="PS50110">
    <property type="entry name" value="RESPONSE_REGULATORY"/>
    <property type="match status" value="1"/>
</dbReference>
<dbReference type="InterPro" id="IPR008248">
    <property type="entry name" value="CheB-like"/>
</dbReference>
<dbReference type="Proteomes" id="UP000237968">
    <property type="component" value="Unassembled WGS sequence"/>
</dbReference>
<dbReference type="GO" id="GO:0005737">
    <property type="term" value="C:cytoplasm"/>
    <property type="evidence" value="ECO:0007669"/>
    <property type="project" value="UniProtKB-SubCell"/>
</dbReference>
<sequence>MPAKNETRPLRVLVVDDSAYNRQTITSMLESREGVEVVARATNGKEALKLAFDLDPDVITLDLEMPEMDGFSFLRLLMSRRPIPVVVISGYAQRDNVFRALELGALDFIAKPRRHISPDIRNIEDDLSAKITMVRRLQAVRLKQRADSLAAQGPRPSGSTDADGMAQPLAGEPAPVVVGIGSSTGGPPAIQQLLAGLPADLPAAVVIAQHMPARFTKAFAARLDRVVDLRVVEAAEGQPLCRGVVYIVPGSCNIDIEASAGEGSTVRIVEPQPTRAGVAPLTPSADHMLKSLSAAYERRLITVILTGMGSDGTNGAIAARRLGAYVLVEDPRTAVMPGMPHSALEAGAVDRALPLERLHEAIIDVVEKRRAEFEGG</sequence>
<dbReference type="HAMAP" id="MF_00099">
    <property type="entry name" value="CheB_chemtxs"/>
    <property type="match status" value="1"/>
</dbReference>
<comment type="domain">
    <text evidence="5">Contains a C-terminal catalytic domain, and an N-terminal region which modulates catalytic activity.</text>
</comment>
<feature type="active site" evidence="5 6">
    <location>
        <position position="311"/>
    </location>
</feature>
<keyword evidence="12" id="KW-1185">Reference proteome</keyword>
<feature type="modified residue" description="4-aspartylphosphate" evidence="5 7">
    <location>
        <position position="62"/>
    </location>
</feature>
<reference evidence="11 12" key="1">
    <citation type="submission" date="2018-03" db="EMBL/GenBank/DDBJ databases">
        <title>Draft Genome Sequences of the Obligatory Marine Myxobacteria Enhygromyxa salina SWB005.</title>
        <authorList>
            <person name="Poehlein A."/>
            <person name="Moghaddam J.A."/>
            <person name="Harms H."/>
            <person name="Alanjari M."/>
            <person name="Koenig G.M."/>
            <person name="Daniel R."/>
            <person name="Schaeberle T.F."/>
        </authorList>
    </citation>
    <scope>NUCLEOTIDE SEQUENCE [LARGE SCALE GENOMIC DNA]</scope>
    <source>
        <strain evidence="11 12">SWB005</strain>
    </source>
</reference>
<evidence type="ECO:0000256" key="8">
    <source>
        <dbReference type="SAM" id="MobiDB-lite"/>
    </source>
</evidence>
<dbReference type="PANTHER" id="PTHR42872">
    <property type="entry name" value="PROTEIN-GLUTAMATE METHYLESTERASE/PROTEIN-GLUTAMINE GLUTAMINASE"/>
    <property type="match status" value="1"/>
</dbReference>
<dbReference type="PANTHER" id="PTHR42872:SF6">
    <property type="entry name" value="PROTEIN-GLUTAMATE METHYLESTERASE_PROTEIN-GLUTAMINE GLUTAMINASE"/>
    <property type="match status" value="1"/>
</dbReference>
<evidence type="ECO:0000259" key="10">
    <source>
        <dbReference type="PROSITE" id="PS50122"/>
    </source>
</evidence>
<evidence type="ECO:0000256" key="7">
    <source>
        <dbReference type="PROSITE-ProRule" id="PRU00169"/>
    </source>
</evidence>
<comment type="similarity">
    <text evidence="5">Belongs to the CheB family.</text>
</comment>
<dbReference type="AlphaFoldDB" id="A0A2S9YH25"/>
<dbReference type="GO" id="GO:0008984">
    <property type="term" value="F:protein-glutamate methylesterase activity"/>
    <property type="evidence" value="ECO:0007669"/>
    <property type="project" value="UniProtKB-UniRule"/>
</dbReference>
<dbReference type="EC" id="3.1.1.61" evidence="5"/>
<dbReference type="RefSeq" id="WP_258182730.1">
    <property type="nucleotide sequence ID" value="NZ_PVNK01000041.1"/>
</dbReference>
<evidence type="ECO:0000256" key="4">
    <source>
        <dbReference type="ARBA" id="ARBA00048267"/>
    </source>
</evidence>
<keyword evidence="1 5" id="KW-0963">Cytoplasm</keyword>
<evidence type="ECO:0000259" key="9">
    <source>
        <dbReference type="PROSITE" id="PS50110"/>
    </source>
</evidence>
<evidence type="ECO:0000256" key="5">
    <source>
        <dbReference type="HAMAP-Rule" id="MF_00099"/>
    </source>
</evidence>
<dbReference type="CDD" id="cd17541">
    <property type="entry name" value="REC_CheB-like"/>
    <property type="match status" value="1"/>
</dbReference>
<evidence type="ECO:0000256" key="6">
    <source>
        <dbReference type="PROSITE-ProRule" id="PRU00050"/>
    </source>
</evidence>
<proteinExistence type="inferred from homology"/>
<feature type="domain" description="Response regulatory" evidence="9">
    <location>
        <begin position="11"/>
        <end position="126"/>
    </location>
</feature>
<evidence type="ECO:0000256" key="1">
    <source>
        <dbReference type="ARBA" id="ARBA00022490"/>
    </source>
</evidence>
<dbReference type="SUPFAM" id="SSF52172">
    <property type="entry name" value="CheY-like"/>
    <property type="match status" value="1"/>
</dbReference>
<dbReference type="GO" id="GO:0050568">
    <property type="term" value="F:protein-glutamine glutaminase activity"/>
    <property type="evidence" value="ECO:0007669"/>
    <property type="project" value="UniProtKB-UniRule"/>
</dbReference>
<accession>A0A2S9YH25</accession>
<dbReference type="PIRSF" id="PIRSF000876">
    <property type="entry name" value="RR_chemtxs_CheB"/>
    <property type="match status" value="1"/>
</dbReference>
<dbReference type="PROSITE" id="PS50122">
    <property type="entry name" value="CHEB"/>
    <property type="match status" value="1"/>
</dbReference>
<evidence type="ECO:0000313" key="11">
    <source>
        <dbReference type="EMBL" id="PRQ04399.1"/>
    </source>
</evidence>
<dbReference type="InterPro" id="IPR000673">
    <property type="entry name" value="Sig_transdc_resp-reg_Me-estase"/>
</dbReference>
<comment type="subcellular location">
    <subcellularLocation>
        <location evidence="5">Cytoplasm</location>
    </subcellularLocation>
</comment>
<comment type="PTM">
    <text evidence="5">Phosphorylated by CheA. Phosphorylation of the N-terminal regulatory domain activates the methylesterase activity.</text>
</comment>
<organism evidence="11 12">
    <name type="scientific">Enhygromyxa salina</name>
    <dbReference type="NCBI Taxonomy" id="215803"/>
    <lineage>
        <taxon>Bacteria</taxon>
        <taxon>Pseudomonadati</taxon>
        <taxon>Myxococcota</taxon>
        <taxon>Polyangia</taxon>
        <taxon>Nannocystales</taxon>
        <taxon>Nannocystaceae</taxon>
        <taxon>Enhygromyxa</taxon>
    </lineage>
</organism>
<dbReference type="GO" id="GO:0000156">
    <property type="term" value="F:phosphorelay response regulator activity"/>
    <property type="evidence" value="ECO:0007669"/>
    <property type="project" value="InterPro"/>
</dbReference>
<feature type="region of interest" description="Disordered" evidence="8">
    <location>
        <begin position="145"/>
        <end position="168"/>
    </location>
</feature>
<dbReference type="Gene3D" id="3.40.50.2300">
    <property type="match status" value="1"/>
</dbReference>
<keyword evidence="3 5" id="KW-0378">Hydrolase</keyword>
<dbReference type="NCBIfam" id="NF001965">
    <property type="entry name" value="PRK00742.1"/>
    <property type="match status" value="1"/>
</dbReference>
<name>A0A2S9YH25_9BACT</name>
<comment type="caution">
    <text evidence="11">The sequence shown here is derived from an EMBL/GenBank/DDBJ whole genome shotgun (WGS) entry which is preliminary data.</text>
</comment>
<keyword evidence="2 5" id="KW-0145">Chemotaxis</keyword>
<feature type="active site" evidence="5 6">
    <location>
        <position position="210"/>
    </location>
</feature>
<dbReference type="Pfam" id="PF00072">
    <property type="entry name" value="Response_reg"/>
    <property type="match status" value="1"/>
</dbReference>
<dbReference type="EC" id="3.5.1.44" evidence="5"/>
<dbReference type="Gene3D" id="3.40.50.180">
    <property type="entry name" value="Methylesterase CheB, C-terminal domain"/>
    <property type="match status" value="1"/>
</dbReference>
<protein>
    <recommendedName>
        <fullName evidence="5">Protein-glutamate methylesterase/protein-glutamine glutaminase</fullName>
        <ecNumber evidence="5">3.1.1.61</ecNumber>
        <ecNumber evidence="5">3.5.1.44</ecNumber>
    </recommendedName>
</protein>
<evidence type="ECO:0000256" key="3">
    <source>
        <dbReference type="ARBA" id="ARBA00022801"/>
    </source>
</evidence>
<gene>
    <name evidence="11" type="primary">cheB_1</name>
    <name evidence="5" type="synonym">cheB</name>
    <name evidence="11" type="ORF">ENSA5_08020</name>
</gene>
<comment type="catalytic activity">
    <reaction evidence="4 5">
        <text>[protein]-L-glutamate 5-O-methyl ester + H2O = L-glutamyl-[protein] + methanol + H(+)</text>
        <dbReference type="Rhea" id="RHEA:23236"/>
        <dbReference type="Rhea" id="RHEA-COMP:10208"/>
        <dbReference type="Rhea" id="RHEA-COMP:10311"/>
        <dbReference type="ChEBI" id="CHEBI:15377"/>
        <dbReference type="ChEBI" id="CHEBI:15378"/>
        <dbReference type="ChEBI" id="CHEBI:17790"/>
        <dbReference type="ChEBI" id="CHEBI:29973"/>
        <dbReference type="ChEBI" id="CHEBI:82795"/>
        <dbReference type="EC" id="3.1.1.61"/>
    </reaction>
</comment>